<feature type="region of interest" description="Disordered" evidence="2">
    <location>
        <begin position="1036"/>
        <end position="1087"/>
    </location>
</feature>
<feature type="coiled-coil region" evidence="1">
    <location>
        <begin position="286"/>
        <end position="341"/>
    </location>
</feature>
<sequence>MSQNRLNLLEEDSRSFDGKTVDVDEEDFFSFRNEGTLSPHQTWSTFEDLDDSGHFTASPDGERTVSNGGSSPSHSPCPTSAHLLLQMQHHDTNLNSQFHLDLSKPLISPRSIMTVKVPHTNSTISFPPNENNLKNLQTSLSSGFMLKSNVAENEAGDNNNDSIDNVSTQKSSMHIEEEVVPTSKCESSHSSIKYGEESSEYLRSILENFNSLYMEKLRMIDDLVTEGNDEQKKILMEKKTIMLENWAKDVCVQNMVLVHTVEELEREANRKVSALQHKITESTQLAKEHMTMIKKYEQQVKLLLKNHSDTEEKNLVLKIDLEKLKSECRRIRERMNSLLKDNESLVTLMCRIRDMGVWDVSGLELQRSSFDQIFGLYPSLVGSEVQTVFTRQKAKHVKDTEDRILKLEQELANLEKTRKETEVYILQKDRLLDIHKKIEELETEIKNVSNKVQYSEQECNDYKRSLLETQEKLLEATRQLNAAPKIAKPSSAGVNEMGELLRELREVKSQLNMAVEEKQTAREESNYFKKELSDRLKEMHDIQNVFQSLAAEVVNSRAVFQQVQEKEVQLQSLKSEIHTYQSKCTDADDTIRKKETEIINLQKQMNKIHKKRKKRSYMSSSSSSSEKPGSTMLSFYNANLRNVSSPSKIPVRKTNLPIRSSSVKETNKSVNRSSDQGSSQRPPWNTHFKKSIGIISTPAAALPLVPKSSPSKESRSTVRRITTKSQQLSSDQHSVSNKVSEYTYCKSSIRAKSHDTRTNVSSKLPKIELIDTRKLVKAKTVGSGLNENKLPALREPQKKVLAPEMKRPPKKIDNPILKNLIHNPLVPSPRINELITAVVETSKQLLGQQNANAPLRNTFTVTASHQRRSNNHRKFNNEQSARRVKSSDKNAEVNRSEVVSPKVIKKFHSSVQVQKDAGNDKIKIVYESPRDVKEFLLRLPQESQENLVKGWIEKSSSVTSASSRLKTAADKPPLPLANRRPSLKIMKHLATRRFPKRVTTASARSNTSVEKVQEFHNTVFELEDEWEKVFSNLDHSADGRDAKKMDKASSPIKTNGESEVLPDPETERSMDLNSSTGQSQPSSDEEPIQELLNRLALEKQEMEERYRKELQDRDIEIRMQKVTIQHLQDAYVALKRGQPIPVPQSSTGNKISVNGSSNGHNNHVMDTPYALIDNFTVAAPKVDSAQPCNCDNCLNQRSILDLVRRFENRKLHMISELGELKSENSQLENKVSSLEPRLTAVTNKLNSGAELRKKTILQHNSIPLDSSHSKLSSRHLSNIAKNLQPCGGHIQRTGNFHIAQGRQLEDDKYLLQKDSAVIDRHPLNEREALKKSFQVDVQQIENVLHDKQNLEYQLKEVWDCNNFMVEKIQELEKLVKEMEKDKVENEEQLIASHMELPSVKNDHPALDSFSPMNRLEAIKGAFDTNEKIIFTQNQQLTEKVVLLSNYEMYINSMWNCVAQLIPRQELEDPDVKMLDKLEHLCECVKQALIDNGLLCKKLEALQHRLVVANSENAVLNETVAALNDNIEALARQNDKLLQQFHNRNKDSGPLNLSNLSSPRSTLSEEVEKEGSSLLAVDMNASGDFCPSRRKRFSPQVSPTSATLVPVPLKNYDICPCSFSFCSQCRKSESPTQASSHIPPPLLADDDIKEYRENLKLMQKRLLDLDKASRGILAVSLPLFNDPNLCLSSDNSGSITTQQIDGFGEIGDASAIHIGEGRCIQTTDLAQTLKLETNSRS</sequence>
<gene>
    <name evidence="3" type="ORF">ODALV1_LOCUS9607</name>
</gene>
<reference evidence="3 4" key="1">
    <citation type="submission" date="2024-08" db="EMBL/GenBank/DDBJ databases">
        <authorList>
            <person name="Cucini C."/>
            <person name="Frati F."/>
        </authorList>
    </citation>
    <scope>NUCLEOTIDE SEQUENCE [LARGE SCALE GENOMIC DNA]</scope>
</reference>
<name>A0ABP1QBT6_9HEXA</name>
<evidence type="ECO:0000313" key="3">
    <source>
        <dbReference type="EMBL" id="CAL8097282.1"/>
    </source>
</evidence>
<evidence type="ECO:0000313" key="4">
    <source>
        <dbReference type="Proteomes" id="UP001642540"/>
    </source>
</evidence>
<feature type="coiled-coil region" evidence="1">
    <location>
        <begin position="397"/>
        <end position="524"/>
    </location>
</feature>
<feature type="region of interest" description="Disordered" evidence="2">
    <location>
        <begin position="34"/>
        <end position="79"/>
    </location>
</feature>
<keyword evidence="1" id="KW-0175">Coiled coil</keyword>
<feature type="compositionally biased region" description="Polar residues" evidence="2">
    <location>
        <begin position="34"/>
        <end position="45"/>
    </location>
</feature>
<comment type="caution">
    <text evidence="3">The sequence shown here is derived from an EMBL/GenBank/DDBJ whole genome shotgun (WGS) entry which is preliminary data.</text>
</comment>
<feature type="compositionally biased region" description="Polar residues" evidence="2">
    <location>
        <begin position="1071"/>
        <end position="1082"/>
    </location>
</feature>
<feature type="region of interest" description="Disordered" evidence="2">
    <location>
        <begin position="603"/>
        <end position="630"/>
    </location>
</feature>
<accession>A0ABP1QBT6</accession>
<feature type="compositionally biased region" description="Basic and acidic residues" evidence="2">
    <location>
        <begin position="1036"/>
        <end position="1047"/>
    </location>
</feature>
<feature type="coiled-coil region" evidence="1">
    <location>
        <begin position="1498"/>
        <end position="1539"/>
    </location>
</feature>
<dbReference type="Proteomes" id="UP001642540">
    <property type="component" value="Unassembled WGS sequence"/>
</dbReference>
<evidence type="ECO:0000256" key="1">
    <source>
        <dbReference type="SAM" id="Coils"/>
    </source>
</evidence>
<dbReference type="EMBL" id="CAXLJM020000028">
    <property type="protein sequence ID" value="CAL8097282.1"/>
    <property type="molecule type" value="Genomic_DNA"/>
</dbReference>
<keyword evidence="4" id="KW-1185">Reference proteome</keyword>
<proteinExistence type="predicted"/>
<feature type="compositionally biased region" description="Polar residues" evidence="2">
    <location>
        <begin position="64"/>
        <end position="78"/>
    </location>
</feature>
<feature type="compositionally biased region" description="Basic and acidic residues" evidence="2">
    <location>
        <begin position="885"/>
        <end position="895"/>
    </location>
</feature>
<feature type="compositionally biased region" description="Polar residues" evidence="2">
    <location>
        <begin position="657"/>
        <end position="683"/>
    </location>
</feature>
<dbReference type="PANTHER" id="PTHR23159">
    <property type="entry name" value="CENTROSOMAL PROTEIN 2"/>
    <property type="match status" value="1"/>
</dbReference>
<feature type="compositionally biased region" description="Polar residues" evidence="2">
    <location>
        <begin position="723"/>
        <end position="734"/>
    </location>
</feature>
<feature type="compositionally biased region" description="Basic residues" evidence="2">
    <location>
        <begin position="606"/>
        <end position="616"/>
    </location>
</feature>
<evidence type="ECO:0000256" key="2">
    <source>
        <dbReference type="SAM" id="MobiDB-lite"/>
    </source>
</evidence>
<feature type="region of interest" description="Disordered" evidence="2">
    <location>
        <begin position="864"/>
        <end position="896"/>
    </location>
</feature>
<feature type="region of interest" description="Disordered" evidence="2">
    <location>
        <begin position="959"/>
        <end position="980"/>
    </location>
</feature>
<feature type="compositionally biased region" description="Low complexity" evidence="2">
    <location>
        <begin position="617"/>
        <end position="627"/>
    </location>
</feature>
<dbReference type="PANTHER" id="PTHR23159:SF60">
    <property type="entry name" value="SPINDLE ASSEMBLY ABNORMAL PROTEIN 4"/>
    <property type="match status" value="1"/>
</dbReference>
<feature type="region of interest" description="Disordered" evidence="2">
    <location>
        <begin position="703"/>
        <end position="734"/>
    </location>
</feature>
<protein>
    <submittedName>
        <fullName evidence="3">Uncharacterized protein</fullName>
    </submittedName>
</protein>
<feature type="region of interest" description="Disordered" evidence="2">
    <location>
        <begin position="1542"/>
        <end position="1568"/>
    </location>
</feature>
<feature type="compositionally biased region" description="Basic residues" evidence="2">
    <location>
        <begin position="865"/>
        <end position="874"/>
    </location>
</feature>
<feature type="compositionally biased region" description="Low complexity" evidence="2">
    <location>
        <begin position="1547"/>
        <end position="1563"/>
    </location>
</feature>
<organism evidence="3 4">
    <name type="scientific">Orchesella dallaii</name>
    <dbReference type="NCBI Taxonomy" id="48710"/>
    <lineage>
        <taxon>Eukaryota</taxon>
        <taxon>Metazoa</taxon>
        <taxon>Ecdysozoa</taxon>
        <taxon>Arthropoda</taxon>
        <taxon>Hexapoda</taxon>
        <taxon>Collembola</taxon>
        <taxon>Entomobryomorpha</taxon>
        <taxon>Entomobryoidea</taxon>
        <taxon>Orchesellidae</taxon>
        <taxon>Orchesellinae</taxon>
        <taxon>Orchesella</taxon>
    </lineage>
</organism>
<dbReference type="SUPFAM" id="SSF57997">
    <property type="entry name" value="Tropomyosin"/>
    <property type="match status" value="1"/>
</dbReference>
<feature type="coiled-coil region" evidence="1">
    <location>
        <begin position="1361"/>
        <end position="1388"/>
    </location>
</feature>
<feature type="region of interest" description="Disordered" evidence="2">
    <location>
        <begin position="646"/>
        <end position="686"/>
    </location>
</feature>